<dbReference type="Gene3D" id="6.10.250.3030">
    <property type="match status" value="1"/>
</dbReference>
<dbReference type="GO" id="GO:0030163">
    <property type="term" value="P:protein catabolic process"/>
    <property type="evidence" value="ECO:0007669"/>
    <property type="project" value="UniProtKB-ARBA"/>
</dbReference>
<dbReference type="WBParaSite" id="BTMF_0000895101-mRNA-1">
    <property type="protein sequence ID" value="BTMF_0000895101-mRNA-1"/>
    <property type="gene ID" value="BTMF_0000895101"/>
</dbReference>
<dbReference type="InterPro" id="IPR002083">
    <property type="entry name" value="MATH/TRAF_dom"/>
</dbReference>
<dbReference type="Gene3D" id="2.60.210.10">
    <property type="entry name" value="Apoptosis, Tumor Necrosis Factor Receptor Associated Protein 2, Chain A"/>
    <property type="match status" value="1"/>
</dbReference>
<evidence type="ECO:0000256" key="1">
    <source>
        <dbReference type="ARBA" id="ARBA00004123"/>
    </source>
</evidence>
<dbReference type="Pfam" id="PF00651">
    <property type="entry name" value="BTB"/>
    <property type="match status" value="1"/>
</dbReference>
<dbReference type="InterPro" id="IPR000210">
    <property type="entry name" value="BTB/POZ_dom"/>
</dbReference>
<evidence type="ECO:0000313" key="9">
    <source>
        <dbReference type="EMBL" id="VDO23248.1"/>
    </source>
</evidence>
<dbReference type="Gene3D" id="6.20.250.50">
    <property type="match status" value="1"/>
</dbReference>
<comment type="pathway">
    <text evidence="2">Protein modification; protein ubiquitination.</text>
</comment>
<feature type="region of interest" description="Disordered" evidence="6">
    <location>
        <begin position="1"/>
        <end position="43"/>
    </location>
</feature>
<evidence type="ECO:0000256" key="4">
    <source>
        <dbReference type="ARBA" id="ARBA00022786"/>
    </source>
</evidence>
<dbReference type="CDD" id="cd03774">
    <property type="entry name" value="MATH_SPOP"/>
    <property type="match status" value="1"/>
</dbReference>
<dbReference type="GO" id="GO:0005634">
    <property type="term" value="C:nucleus"/>
    <property type="evidence" value="ECO:0007669"/>
    <property type="project" value="UniProtKB-SubCell"/>
</dbReference>
<dbReference type="EMBL" id="UZAG01015773">
    <property type="protein sequence ID" value="VDO23248.1"/>
    <property type="molecule type" value="Genomic_DNA"/>
</dbReference>
<dbReference type="SUPFAM" id="SSF54695">
    <property type="entry name" value="POZ domain"/>
    <property type="match status" value="1"/>
</dbReference>
<dbReference type="SMART" id="SM00061">
    <property type="entry name" value="MATH"/>
    <property type="match status" value="1"/>
</dbReference>
<evidence type="ECO:0000256" key="5">
    <source>
        <dbReference type="ARBA" id="ARBA00023242"/>
    </source>
</evidence>
<protein>
    <submittedName>
        <fullName evidence="11">Speckle-type POZ protein</fullName>
    </submittedName>
</protein>
<evidence type="ECO:0000256" key="3">
    <source>
        <dbReference type="ARBA" id="ARBA00010846"/>
    </source>
</evidence>
<dbReference type="SUPFAM" id="SSF49599">
    <property type="entry name" value="TRAF domain-like"/>
    <property type="match status" value="1"/>
</dbReference>
<gene>
    <name evidence="9" type="ORF">BTMF_LOCUS7002</name>
</gene>
<evidence type="ECO:0000256" key="6">
    <source>
        <dbReference type="SAM" id="MobiDB-lite"/>
    </source>
</evidence>
<dbReference type="InterPro" id="IPR056423">
    <property type="entry name" value="BACK_BPM_SPOP"/>
</dbReference>
<feature type="compositionally biased region" description="Low complexity" evidence="6">
    <location>
        <begin position="22"/>
        <end position="43"/>
    </location>
</feature>
<reference evidence="9 10" key="2">
    <citation type="submission" date="2018-11" db="EMBL/GenBank/DDBJ databases">
        <authorList>
            <consortium name="Pathogen Informatics"/>
        </authorList>
    </citation>
    <scope>NUCLEOTIDE SEQUENCE [LARGE SCALE GENOMIC DNA]</scope>
</reference>
<accession>A0A0R3QML6</accession>
<evidence type="ECO:0000313" key="10">
    <source>
        <dbReference type="Proteomes" id="UP000280834"/>
    </source>
</evidence>
<dbReference type="Pfam" id="PF24570">
    <property type="entry name" value="BACK_BPM_SPOP"/>
    <property type="match status" value="1"/>
</dbReference>
<feature type="domain" description="BTB" evidence="7">
    <location>
        <begin position="223"/>
        <end position="287"/>
    </location>
</feature>
<reference evidence="11" key="1">
    <citation type="submission" date="2017-02" db="UniProtKB">
        <authorList>
            <consortium name="WormBaseParasite"/>
        </authorList>
    </citation>
    <scope>IDENTIFICATION</scope>
</reference>
<dbReference type="InterPro" id="IPR008974">
    <property type="entry name" value="TRAF-like"/>
</dbReference>
<dbReference type="InterPro" id="IPR011333">
    <property type="entry name" value="SKP1/BTB/POZ_sf"/>
</dbReference>
<comment type="subcellular location">
    <subcellularLocation>
        <location evidence="1">Nucleus</location>
    </subcellularLocation>
</comment>
<dbReference type="STRING" id="42155.A0A0R3QML6"/>
<name>A0A0R3QML6_9BILA</name>
<organism evidence="11">
    <name type="scientific">Brugia timori</name>
    <dbReference type="NCBI Taxonomy" id="42155"/>
    <lineage>
        <taxon>Eukaryota</taxon>
        <taxon>Metazoa</taxon>
        <taxon>Ecdysozoa</taxon>
        <taxon>Nematoda</taxon>
        <taxon>Chromadorea</taxon>
        <taxon>Rhabditida</taxon>
        <taxon>Spirurina</taxon>
        <taxon>Spiruromorpha</taxon>
        <taxon>Filarioidea</taxon>
        <taxon>Onchocercidae</taxon>
        <taxon>Brugia</taxon>
    </lineage>
</organism>
<dbReference type="Proteomes" id="UP000280834">
    <property type="component" value="Unassembled WGS sequence"/>
</dbReference>
<feature type="domain" description="MATH" evidence="8">
    <location>
        <begin position="54"/>
        <end position="184"/>
    </location>
</feature>
<keyword evidence="5" id="KW-0539">Nucleus</keyword>
<evidence type="ECO:0000313" key="11">
    <source>
        <dbReference type="WBParaSite" id="BTMF_0000895101-mRNA-1"/>
    </source>
</evidence>
<dbReference type="PROSITE" id="PS50097">
    <property type="entry name" value="BTB"/>
    <property type="match status" value="1"/>
</dbReference>
<dbReference type="PROSITE" id="PS50144">
    <property type="entry name" value="MATH"/>
    <property type="match status" value="1"/>
</dbReference>
<dbReference type="AlphaFoldDB" id="A0A0R3QML6"/>
<evidence type="ECO:0000256" key="2">
    <source>
        <dbReference type="ARBA" id="ARBA00004906"/>
    </source>
</evidence>
<comment type="similarity">
    <text evidence="3">Belongs to the Tdpoz family.</text>
</comment>
<evidence type="ECO:0000259" key="8">
    <source>
        <dbReference type="PROSITE" id="PS50144"/>
    </source>
</evidence>
<keyword evidence="4" id="KW-0833">Ubl conjugation pathway</keyword>
<sequence>MDADGSAQDESVSGGPGQAAISGSRAQSPSASASGSSSTSTTPTDVHMPVKVIKFNYMWTINNFSFCREEMGEVLKSSTFSAGSNDKLKWCLRINPKGLDEESKDYLSLYLLLVQCAKNEVRAKFKFSILNAKREETKAMESQRAYRFVQGKDWGFKKFIRRDFLLDEANGLLPEDRLSIFCEVSVVAETVNVTGQSNLMQFKVPSCRLSDDMANLFEKHCFSDCLLVTGTKEFHRVLYTCTAFFDEMLQVHKAVLATRSPVFAACFEHKMSESQSDREMLRFMYTGAAPNLDRMADTLLAAADKYQLDRLKVMCEQALCLNLTNENACETLILADLHSAEQLKHQAIDYINVHANEIMESDGWSCLVRDHPPLLAEVFRALATQQTPPIIMSHPPRKRLKHL</sequence>
<dbReference type="Pfam" id="PF22486">
    <property type="entry name" value="MATH_2"/>
    <property type="match status" value="1"/>
</dbReference>
<dbReference type="PANTHER" id="PTHR24413">
    <property type="entry name" value="SPECKLE-TYPE POZ PROTEIN"/>
    <property type="match status" value="1"/>
</dbReference>
<dbReference type="FunFam" id="2.60.210.10:FF:000028">
    <property type="entry name" value="Speckle-type POZ protein-like"/>
    <property type="match status" value="1"/>
</dbReference>
<proteinExistence type="inferred from homology"/>
<evidence type="ECO:0000259" key="7">
    <source>
        <dbReference type="PROSITE" id="PS50097"/>
    </source>
</evidence>
<keyword evidence="10" id="KW-1185">Reference proteome</keyword>
<dbReference type="SMART" id="SM00225">
    <property type="entry name" value="BTB"/>
    <property type="match status" value="1"/>
</dbReference>
<dbReference type="Gene3D" id="3.30.710.10">
    <property type="entry name" value="Potassium Channel Kv1.1, Chain A"/>
    <property type="match status" value="1"/>
</dbReference>